<dbReference type="PANTHER" id="PTHR31668">
    <property type="entry name" value="GLUCOSE TRANSPORT TRANSCRIPTION REGULATOR RGT1-RELATED-RELATED"/>
    <property type="match status" value="1"/>
</dbReference>
<dbReference type="AlphaFoldDB" id="A0A8H7T1S7"/>
<dbReference type="InterPro" id="IPR007219">
    <property type="entry name" value="XnlR_reg_dom"/>
</dbReference>
<feature type="domain" description="Zn(2)-C6 fungal-type" evidence="7">
    <location>
        <begin position="122"/>
        <end position="156"/>
    </location>
</feature>
<comment type="caution">
    <text evidence="8">The sequence shown here is derived from an EMBL/GenBank/DDBJ whole genome shotgun (WGS) entry which is preliminary data.</text>
</comment>
<keyword evidence="9" id="KW-1185">Reference proteome</keyword>
<evidence type="ECO:0000256" key="5">
    <source>
        <dbReference type="ARBA" id="ARBA00023242"/>
    </source>
</evidence>
<feature type="compositionally biased region" description="Basic and acidic residues" evidence="6">
    <location>
        <begin position="732"/>
        <end position="745"/>
    </location>
</feature>
<dbReference type="PROSITE" id="PS50048">
    <property type="entry name" value="ZN2_CY6_FUNGAL_2"/>
    <property type="match status" value="1"/>
</dbReference>
<dbReference type="Proteomes" id="UP000664132">
    <property type="component" value="Unassembled WGS sequence"/>
</dbReference>
<dbReference type="CDD" id="cd12148">
    <property type="entry name" value="fungal_TF_MHR"/>
    <property type="match status" value="1"/>
</dbReference>
<feature type="region of interest" description="Disordered" evidence="6">
    <location>
        <begin position="197"/>
        <end position="229"/>
    </location>
</feature>
<evidence type="ECO:0000256" key="6">
    <source>
        <dbReference type="SAM" id="MobiDB-lite"/>
    </source>
</evidence>
<feature type="compositionally biased region" description="Polar residues" evidence="6">
    <location>
        <begin position="682"/>
        <end position="697"/>
    </location>
</feature>
<dbReference type="InterPro" id="IPR001138">
    <property type="entry name" value="Zn2Cys6_DnaBD"/>
</dbReference>
<keyword evidence="3" id="KW-0238">DNA-binding</keyword>
<sequence length="783" mass="85406">MSYPSPNTVAADQGGPFYSASSSQHQQQQHTGLPNPDELEIAAHLSSHGLPPAMSSGPGGNMTDGQDIRNQGQPLINHQYEHEQAHTPQGQASHGSVDQMGGQYGTADGPMASRKRSKVSRACDECRRKKIKCDASGEPGDEQCSSCKRVGTTCQFSRVPMKRGPSKGYIKELADRLNTLEGAIHGQAGEMVPQYMTHQESPTQHRPSEEFSPPPQGETPRKRTYSAVSGGDFGSPFMAQRQVGTWGQQQQQEPLRNMVHSSIPYAPSQAAPTGQMFREPNYSPNGLQSQAVWRQPPPEVARPQSNTYENILQDPNYNDRMSESNEAIFEGYYGIIHPTYPILPTTRAKMLSRLVGCPATLREAFYEALHAAVRSYPSSNVHNTDPPSPRKASQLVALSELEPVPTQSYSAKIIYLQTMLLLAAEAETHPPSAAGQEGRSRSVWLGGAVGVSYSMKLHLHKPFDKLTENDPDTDEKLGRRLWWSLVIMDRWHASSTASPSLIPDSSVVVYPEDQALLGDDLYQLARLSIILGHTSDVALAPTNLPTFSITRDAVYGTLLRGEIERFRESLPASVLQSSNAPLLHMCYWHLRILAGLTLVTLEPLDLKECALNSLAQLVNNPGLISPLTYHCTTLVALVFLDLIEYEATRDEAEEGLRTVVEARKAPSTWDAAVRELIANRKQAASNTAPPPVNLSTTESKHASVASQSLQRLADLATATEAGRDVTGSSGAGEERKEGESREKSTSKSGSMGAGAHFESFHKLRELVRSGYLSVFITAGDAGR</sequence>
<dbReference type="SMART" id="SM00066">
    <property type="entry name" value="GAL4"/>
    <property type="match status" value="1"/>
</dbReference>
<evidence type="ECO:0000256" key="2">
    <source>
        <dbReference type="ARBA" id="ARBA00023015"/>
    </source>
</evidence>
<dbReference type="SUPFAM" id="SSF57701">
    <property type="entry name" value="Zn2/Cys6 DNA-binding domain"/>
    <property type="match status" value="1"/>
</dbReference>
<dbReference type="Gene3D" id="4.10.240.10">
    <property type="entry name" value="Zn(2)-C6 fungal-type DNA-binding domain"/>
    <property type="match status" value="1"/>
</dbReference>
<feature type="compositionally biased region" description="Polar residues" evidence="6">
    <location>
        <begin position="1"/>
        <end position="10"/>
    </location>
</feature>
<feature type="region of interest" description="Disordered" evidence="6">
    <location>
        <begin position="719"/>
        <end position="755"/>
    </location>
</feature>
<dbReference type="InterPro" id="IPR036864">
    <property type="entry name" value="Zn2-C6_fun-type_DNA-bd_sf"/>
</dbReference>
<dbReference type="PANTHER" id="PTHR31668:SF26">
    <property type="entry name" value="GLUCOSE TRANSPORT TRANSCRIPTION REGULATOR RGT1-RELATED"/>
    <property type="match status" value="1"/>
</dbReference>
<keyword evidence="1" id="KW-0479">Metal-binding</keyword>
<organism evidence="8 9">
    <name type="scientific">Cadophora malorum</name>
    <dbReference type="NCBI Taxonomy" id="108018"/>
    <lineage>
        <taxon>Eukaryota</taxon>
        <taxon>Fungi</taxon>
        <taxon>Dikarya</taxon>
        <taxon>Ascomycota</taxon>
        <taxon>Pezizomycotina</taxon>
        <taxon>Leotiomycetes</taxon>
        <taxon>Helotiales</taxon>
        <taxon>Ploettnerulaceae</taxon>
        <taxon>Cadophora</taxon>
    </lineage>
</organism>
<dbReference type="InterPro" id="IPR050797">
    <property type="entry name" value="Carb_Metab_Trans_Reg"/>
</dbReference>
<dbReference type="GO" id="GO:0000981">
    <property type="term" value="F:DNA-binding transcription factor activity, RNA polymerase II-specific"/>
    <property type="evidence" value="ECO:0007669"/>
    <property type="project" value="InterPro"/>
</dbReference>
<accession>A0A8H7T1S7</accession>
<keyword evidence="4" id="KW-0804">Transcription</keyword>
<dbReference type="OrthoDB" id="5426978at2759"/>
<dbReference type="Pfam" id="PF04082">
    <property type="entry name" value="Fungal_trans"/>
    <property type="match status" value="1"/>
</dbReference>
<dbReference type="EMBL" id="JAFJYH010000565">
    <property type="protein sequence ID" value="KAG4410885.1"/>
    <property type="molecule type" value="Genomic_DNA"/>
</dbReference>
<feature type="compositionally biased region" description="Polar residues" evidence="6">
    <location>
        <begin position="86"/>
        <end position="96"/>
    </location>
</feature>
<evidence type="ECO:0000313" key="9">
    <source>
        <dbReference type="Proteomes" id="UP000664132"/>
    </source>
</evidence>
<keyword evidence="5" id="KW-0539">Nucleus</keyword>
<evidence type="ECO:0000256" key="4">
    <source>
        <dbReference type="ARBA" id="ARBA00023163"/>
    </source>
</evidence>
<feature type="compositionally biased region" description="Low complexity" evidence="6">
    <location>
        <begin position="21"/>
        <end position="30"/>
    </location>
</feature>
<gene>
    <name evidence="8" type="ORF">IFR04_015978</name>
</gene>
<evidence type="ECO:0000256" key="3">
    <source>
        <dbReference type="ARBA" id="ARBA00023125"/>
    </source>
</evidence>
<dbReference type="GO" id="GO:0008270">
    <property type="term" value="F:zinc ion binding"/>
    <property type="evidence" value="ECO:0007669"/>
    <property type="project" value="InterPro"/>
</dbReference>
<proteinExistence type="predicted"/>
<dbReference type="Pfam" id="PF00172">
    <property type="entry name" value="Zn_clus"/>
    <property type="match status" value="1"/>
</dbReference>
<protein>
    <recommendedName>
        <fullName evidence="7">Zn(2)-C6 fungal-type domain-containing protein</fullName>
    </recommendedName>
</protein>
<evidence type="ECO:0000313" key="8">
    <source>
        <dbReference type="EMBL" id="KAG4410885.1"/>
    </source>
</evidence>
<dbReference type="SMART" id="SM00906">
    <property type="entry name" value="Fungal_trans"/>
    <property type="match status" value="1"/>
</dbReference>
<feature type="region of interest" description="Disordered" evidence="6">
    <location>
        <begin position="680"/>
        <end position="703"/>
    </location>
</feature>
<dbReference type="GO" id="GO:0003677">
    <property type="term" value="F:DNA binding"/>
    <property type="evidence" value="ECO:0007669"/>
    <property type="project" value="UniProtKB-KW"/>
</dbReference>
<feature type="region of interest" description="Disordered" evidence="6">
    <location>
        <begin position="1"/>
        <end position="118"/>
    </location>
</feature>
<keyword evidence="2" id="KW-0805">Transcription regulation</keyword>
<evidence type="ECO:0000256" key="1">
    <source>
        <dbReference type="ARBA" id="ARBA00022723"/>
    </source>
</evidence>
<reference evidence="8" key="1">
    <citation type="submission" date="2021-02" db="EMBL/GenBank/DDBJ databases">
        <title>Genome sequence Cadophora malorum strain M34.</title>
        <authorList>
            <person name="Stefanovic E."/>
            <person name="Vu D."/>
            <person name="Scully C."/>
            <person name="Dijksterhuis J."/>
            <person name="Roader J."/>
            <person name="Houbraken J."/>
        </authorList>
    </citation>
    <scope>NUCLEOTIDE SEQUENCE</scope>
    <source>
        <strain evidence="8">M34</strain>
    </source>
</reference>
<dbReference type="PROSITE" id="PS00463">
    <property type="entry name" value="ZN2_CY6_FUNGAL_1"/>
    <property type="match status" value="1"/>
</dbReference>
<dbReference type="CDD" id="cd00067">
    <property type="entry name" value="GAL4"/>
    <property type="match status" value="1"/>
</dbReference>
<dbReference type="GO" id="GO:0006351">
    <property type="term" value="P:DNA-templated transcription"/>
    <property type="evidence" value="ECO:0007669"/>
    <property type="project" value="InterPro"/>
</dbReference>
<name>A0A8H7T1S7_9HELO</name>
<evidence type="ECO:0000259" key="7">
    <source>
        <dbReference type="PROSITE" id="PS50048"/>
    </source>
</evidence>